<keyword evidence="2" id="KW-1185">Reference proteome</keyword>
<dbReference type="AlphaFoldDB" id="A0A0C9U593"/>
<evidence type="ECO:0000313" key="1">
    <source>
        <dbReference type="EMBL" id="KIJ29399.1"/>
    </source>
</evidence>
<protein>
    <submittedName>
        <fullName evidence="1">Uncharacterized protein</fullName>
    </submittedName>
</protein>
<name>A0A0C9U593_SPHS4</name>
<proteinExistence type="predicted"/>
<dbReference type="HOGENOM" id="CLU_2869080_0_0_1"/>
<organism evidence="1 2">
    <name type="scientific">Sphaerobolus stellatus (strain SS14)</name>
    <dbReference type="NCBI Taxonomy" id="990650"/>
    <lineage>
        <taxon>Eukaryota</taxon>
        <taxon>Fungi</taxon>
        <taxon>Dikarya</taxon>
        <taxon>Basidiomycota</taxon>
        <taxon>Agaricomycotina</taxon>
        <taxon>Agaricomycetes</taxon>
        <taxon>Phallomycetidae</taxon>
        <taxon>Geastrales</taxon>
        <taxon>Sphaerobolaceae</taxon>
        <taxon>Sphaerobolus</taxon>
    </lineage>
</organism>
<reference evidence="1 2" key="1">
    <citation type="submission" date="2014-06" db="EMBL/GenBank/DDBJ databases">
        <title>Evolutionary Origins and Diversification of the Mycorrhizal Mutualists.</title>
        <authorList>
            <consortium name="DOE Joint Genome Institute"/>
            <consortium name="Mycorrhizal Genomics Consortium"/>
            <person name="Kohler A."/>
            <person name="Kuo A."/>
            <person name="Nagy L.G."/>
            <person name="Floudas D."/>
            <person name="Copeland A."/>
            <person name="Barry K.W."/>
            <person name="Cichocki N."/>
            <person name="Veneault-Fourrey C."/>
            <person name="LaButti K."/>
            <person name="Lindquist E.A."/>
            <person name="Lipzen A."/>
            <person name="Lundell T."/>
            <person name="Morin E."/>
            <person name="Murat C."/>
            <person name="Riley R."/>
            <person name="Ohm R."/>
            <person name="Sun H."/>
            <person name="Tunlid A."/>
            <person name="Henrissat B."/>
            <person name="Grigoriev I.V."/>
            <person name="Hibbett D.S."/>
            <person name="Martin F."/>
        </authorList>
    </citation>
    <scope>NUCLEOTIDE SEQUENCE [LARGE SCALE GENOMIC DNA]</scope>
    <source>
        <strain evidence="1 2">SS14</strain>
    </source>
</reference>
<sequence>MMKMKTGTRLADIHTRLTLLSIRNLRTLDMKARFTKSEEQRNNDTIMLGFVPGLHSFLAWMCVS</sequence>
<evidence type="ECO:0000313" key="2">
    <source>
        <dbReference type="Proteomes" id="UP000054279"/>
    </source>
</evidence>
<accession>A0A0C9U593</accession>
<dbReference type="Proteomes" id="UP000054279">
    <property type="component" value="Unassembled WGS sequence"/>
</dbReference>
<dbReference type="EMBL" id="KN837284">
    <property type="protein sequence ID" value="KIJ29399.1"/>
    <property type="molecule type" value="Genomic_DNA"/>
</dbReference>
<gene>
    <name evidence="1" type="ORF">M422DRAFT_36965</name>
</gene>